<dbReference type="Proteomes" id="UP000628079">
    <property type="component" value="Unassembled WGS sequence"/>
</dbReference>
<keyword evidence="4 6" id="KW-0663">Pyridoxal phosphate</keyword>
<dbReference type="InterPro" id="IPR021115">
    <property type="entry name" value="Pyridoxal-P_BS"/>
</dbReference>
<evidence type="ECO:0000313" key="9">
    <source>
        <dbReference type="Proteomes" id="UP000628079"/>
    </source>
</evidence>
<dbReference type="PANTHER" id="PTHR11999:SF70">
    <property type="entry name" value="MIP05841P"/>
    <property type="match status" value="1"/>
</dbReference>
<dbReference type="Gene3D" id="3.90.1150.10">
    <property type="entry name" value="Aspartate Aminotransferase, domain 1"/>
    <property type="match status" value="1"/>
</dbReference>
<dbReference type="InterPro" id="IPR010977">
    <property type="entry name" value="Aromatic_deC"/>
</dbReference>
<comment type="cofactor">
    <cofactor evidence="1 6 7">
        <name>pyridoxal 5'-phosphate</name>
        <dbReference type="ChEBI" id="CHEBI:597326"/>
    </cofactor>
</comment>
<sequence length="474" mass="50486">MASTPPESIAPLWRRACEAAIAFRHDVPHRAAAPQDDYAASLAGFEADLPEAGSDPSDVLGDLVRLADPGLMTPTGPRFFGWVIGGSHPAGVAADWLTSAWGQNAGNHEASPAASAAETVASRWLLELLDLPREASIGFVTGATMANFTGLAAARSAVLDDVGWDVERDGLFGAPPITVLIGEEAHATAYAALQLLGLGRERVVTLPVDDQGRIVVSSALEAIAALHRPAVVVLQAGQLNTGGFDDFATLVPAAKAAGAWVHVDGAFGLWSRISPRTRALTEGVDGADSWAVDGHKWLQTPYDCGYVVVRDDALHQRAMTIAASYLPVSETGERDPSHYVPELSRRARGFATWTMVRTLGREGIVTLVDRHCALARLVADLLRGQPGIEVLNDVVLNQVLVRFGSDADDDEGDRRTRETIARVRADGVCFVGGTSWRGREAMRFSVIGFETDENEARRSAEAVVTAYRAVTASP</sequence>
<dbReference type="InterPro" id="IPR002129">
    <property type="entry name" value="PyrdxlP-dep_de-COase"/>
</dbReference>
<dbReference type="AlphaFoldDB" id="A0A8H9FSN1"/>
<keyword evidence="5 7" id="KW-0456">Lyase</keyword>
<evidence type="ECO:0000256" key="7">
    <source>
        <dbReference type="RuleBase" id="RU000382"/>
    </source>
</evidence>
<dbReference type="InterPro" id="IPR015421">
    <property type="entry name" value="PyrdxlP-dep_Trfase_major"/>
</dbReference>
<dbReference type="RefSeq" id="WP_035950080.1">
    <property type="nucleotide sequence ID" value="NZ_BMEA01000001.1"/>
</dbReference>
<comment type="caution">
    <text evidence="8">The sequence shown here is derived from an EMBL/GenBank/DDBJ whole genome shotgun (WGS) entry which is preliminary data.</text>
</comment>
<evidence type="ECO:0000256" key="3">
    <source>
        <dbReference type="ARBA" id="ARBA00022793"/>
    </source>
</evidence>
<reference evidence="8" key="2">
    <citation type="submission" date="2020-09" db="EMBL/GenBank/DDBJ databases">
        <authorList>
            <person name="Sun Q."/>
            <person name="Zhou Y."/>
        </authorList>
    </citation>
    <scope>NUCLEOTIDE SEQUENCE</scope>
    <source>
        <strain evidence="8">CGMCC 1.10749</strain>
    </source>
</reference>
<dbReference type="GO" id="GO:0019752">
    <property type="term" value="P:carboxylic acid metabolic process"/>
    <property type="evidence" value="ECO:0007669"/>
    <property type="project" value="InterPro"/>
</dbReference>
<evidence type="ECO:0000256" key="2">
    <source>
        <dbReference type="ARBA" id="ARBA00009533"/>
    </source>
</evidence>
<gene>
    <name evidence="8" type="ORF">GCM10011314_06850</name>
</gene>
<dbReference type="GO" id="GO:0030170">
    <property type="term" value="F:pyridoxal phosphate binding"/>
    <property type="evidence" value="ECO:0007669"/>
    <property type="project" value="InterPro"/>
</dbReference>
<dbReference type="SUPFAM" id="SSF53383">
    <property type="entry name" value="PLP-dependent transferases"/>
    <property type="match status" value="1"/>
</dbReference>
<dbReference type="EMBL" id="BMEA01000001">
    <property type="protein sequence ID" value="GGB70165.1"/>
    <property type="molecule type" value="Genomic_DNA"/>
</dbReference>
<organism evidence="8 9">
    <name type="scientific">Knoellia flava</name>
    <dbReference type="NCBI Taxonomy" id="913969"/>
    <lineage>
        <taxon>Bacteria</taxon>
        <taxon>Bacillati</taxon>
        <taxon>Actinomycetota</taxon>
        <taxon>Actinomycetes</taxon>
        <taxon>Micrococcales</taxon>
        <taxon>Intrasporangiaceae</taxon>
        <taxon>Knoellia</taxon>
    </lineage>
</organism>
<evidence type="ECO:0000256" key="5">
    <source>
        <dbReference type="ARBA" id="ARBA00023239"/>
    </source>
</evidence>
<evidence type="ECO:0000256" key="4">
    <source>
        <dbReference type="ARBA" id="ARBA00022898"/>
    </source>
</evidence>
<protein>
    <submittedName>
        <fullName evidence="8">L-2,4-diaminobutyrate decarboxylase</fullName>
    </submittedName>
</protein>
<dbReference type="InterPro" id="IPR015424">
    <property type="entry name" value="PyrdxlP-dep_Trfase"/>
</dbReference>
<reference evidence="8" key="1">
    <citation type="journal article" date="2014" name="Int. J. Syst. Evol. Microbiol.">
        <title>Complete genome sequence of Corynebacterium casei LMG S-19264T (=DSM 44701T), isolated from a smear-ripened cheese.</title>
        <authorList>
            <consortium name="US DOE Joint Genome Institute (JGI-PGF)"/>
            <person name="Walter F."/>
            <person name="Albersmeier A."/>
            <person name="Kalinowski J."/>
            <person name="Ruckert C."/>
        </authorList>
    </citation>
    <scope>NUCLEOTIDE SEQUENCE</scope>
    <source>
        <strain evidence="8">CGMCC 1.10749</strain>
    </source>
</reference>
<dbReference type="PROSITE" id="PS00392">
    <property type="entry name" value="DDC_GAD_HDC_YDC"/>
    <property type="match status" value="1"/>
</dbReference>
<dbReference type="GO" id="GO:0004058">
    <property type="term" value="F:aromatic-L-amino-acid decarboxylase activity"/>
    <property type="evidence" value="ECO:0007669"/>
    <property type="project" value="UniProtKB-ARBA"/>
</dbReference>
<accession>A0A8H9FSN1</accession>
<feature type="modified residue" description="N6-(pyridoxal phosphate)lysine" evidence="6">
    <location>
        <position position="296"/>
    </location>
</feature>
<dbReference type="PANTHER" id="PTHR11999">
    <property type="entry name" value="GROUP II PYRIDOXAL-5-PHOSPHATE DECARBOXYLASE"/>
    <property type="match status" value="1"/>
</dbReference>
<evidence type="ECO:0000313" key="8">
    <source>
        <dbReference type="EMBL" id="GGB70165.1"/>
    </source>
</evidence>
<evidence type="ECO:0000256" key="1">
    <source>
        <dbReference type="ARBA" id="ARBA00001933"/>
    </source>
</evidence>
<dbReference type="Pfam" id="PF00282">
    <property type="entry name" value="Pyridoxal_deC"/>
    <property type="match status" value="1"/>
</dbReference>
<dbReference type="Gene3D" id="3.40.640.10">
    <property type="entry name" value="Type I PLP-dependent aspartate aminotransferase-like (Major domain)"/>
    <property type="match status" value="1"/>
</dbReference>
<evidence type="ECO:0000256" key="6">
    <source>
        <dbReference type="PIRSR" id="PIRSR602129-50"/>
    </source>
</evidence>
<keyword evidence="3" id="KW-0210">Decarboxylase</keyword>
<comment type="similarity">
    <text evidence="2 7">Belongs to the group II decarboxylase family.</text>
</comment>
<proteinExistence type="inferred from homology"/>
<dbReference type="InterPro" id="IPR015422">
    <property type="entry name" value="PyrdxlP-dep_Trfase_small"/>
</dbReference>
<name>A0A8H9FSN1_9MICO</name>